<proteinExistence type="predicted"/>
<sequence>MRQPLLQSFFKKGTGFTGVYKKFGLMQAKSIARRHVVLRAVWRSDMDTFLLELTRRRTAELLIHLCTKDRKYIRACESWERVEHSAQVGCVLWMGQKIASGEEGIQELEQEQEIPPGEFEIKRIGPGGRKAVPVFNLRTMMGKQWIEKMREGNEMFRNQILVVKT</sequence>
<dbReference type="Proteomes" id="UP000326757">
    <property type="component" value="Unassembled WGS sequence"/>
</dbReference>
<organism evidence="1 2">
    <name type="scientific">Monilinia laxa</name>
    <name type="common">Brown rot fungus</name>
    <name type="synonym">Sclerotinia laxa</name>
    <dbReference type="NCBI Taxonomy" id="61186"/>
    <lineage>
        <taxon>Eukaryota</taxon>
        <taxon>Fungi</taxon>
        <taxon>Dikarya</taxon>
        <taxon>Ascomycota</taxon>
        <taxon>Pezizomycotina</taxon>
        <taxon>Leotiomycetes</taxon>
        <taxon>Helotiales</taxon>
        <taxon>Sclerotiniaceae</taxon>
        <taxon>Monilinia</taxon>
    </lineage>
</organism>
<dbReference type="EMBL" id="VIGI01000008">
    <property type="protein sequence ID" value="KAB8297365.1"/>
    <property type="molecule type" value="Genomic_DNA"/>
</dbReference>
<dbReference type="OrthoDB" id="3363286at2759"/>
<gene>
    <name evidence="1" type="ORF">EYC80_002710</name>
</gene>
<protein>
    <submittedName>
        <fullName evidence="1">Uncharacterized protein</fullName>
    </submittedName>
</protein>
<comment type="caution">
    <text evidence="1">The sequence shown here is derived from an EMBL/GenBank/DDBJ whole genome shotgun (WGS) entry which is preliminary data.</text>
</comment>
<name>A0A5N6K4R1_MONLA</name>
<reference evidence="1 2" key="1">
    <citation type="submission" date="2019-06" db="EMBL/GenBank/DDBJ databases">
        <title>Genome Sequence of the Brown Rot Fungal Pathogen Monilinia laxa.</title>
        <authorList>
            <person name="De Miccolis Angelini R.M."/>
            <person name="Landi L."/>
            <person name="Abate D."/>
            <person name="Pollastro S."/>
            <person name="Romanazzi G."/>
            <person name="Faretra F."/>
        </authorList>
    </citation>
    <scope>NUCLEOTIDE SEQUENCE [LARGE SCALE GENOMIC DNA]</scope>
    <source>
        <strain evidence="1 2">Mlax316</strain>
    </source>
</reference>
<evidence type="ECO:0000313" key="2">
    <source>
        <dbReference type="Proteomes" id="UP000326757"/>
    </source>
</evidence>
<accession>A0A5N6K4R1</accession>
<dbReference type="AlphaFoldDB" id="A0A5N6K4R1"/>
<evidence type="ECO:0000313" key="1">
    <source>
        <dbReference type="EMBL" id="KAB8297365.1"/>
    </source>
</evidence>
<keyword evidence="2" id="KW-1185">Reference proteome</keyword>